<dbReference type="PROSITE" id="PS50164">
    <property type="entry name" value="GIY_YIG"/>
    <property type="match status" value="1"/>
</dbReference>
<evidence type="ECO:0000259" key="1">
    <source>
        <dbReference type="PROSITE" id="PS50164"/>
    </source>
</evidence>
<reference evidence="2 3" key="1">
    <citation type="journal article" date="2019" name="Int. J. Syst. Evol. Microbiol.">
        <title>The Global Catalogue of Microorganisms (GCM) 10K type strain sequencing project: providing services to taxonomists for standard genome sequencing and annotation.</title>
        <authorList>
            <consortium name="The Broad Institute Genomics Platform"/>
            <consortium name="The Broad Institute Genome Sequencing Center for Infectious Disease"/>
            <person name="Wu L."/>
            <person name="Ma J."/>
        </authorList>
    </citation>
    <scope>NUCLEOTIDE SEQUENCE [LARGE SCALE GENOMIC DNA]</scope>
    <source>
        <strain evidence="2 3">RDMS1</strain>
    </source>
</reference>
<dbReference type="Gene3D" id="3.40.1440.10">
    <property type="entry name" value="GIY-YIG endonuclease"/>
    <property type="match status" value="1"/>
</dbReference>
<protein>
    <submittedName>
        <fullName evidence="2">GIY-YIG nuclease family protein</fullName>
    </submittedName>
</protein>
<accession>A0ABD5YX80</accession>
<gene>
    <name evidence="2" type="ORF">ACFQL7_24180</name>
</gene>
<dbReference type="EMBL" id="JBHTAX010000005">
    <property type="protein sequence ID" value="MFC7192604.1"/>
    <property type="molecule type" value="Genomic_DNA"/>
</dbReference>
<evidence type="ECO:0000313" key="2">
    <source>
        <dbReference type="EMBL" id="MFC7192604.1"/>
    </source>
</evidence>
<dbReference type="Pfam" id="PF01541">
    <property type="entry name" value="GIY-YIG"/>
    <property type="match status" value="1"/>
</dbReference>
<dbReference type="GeneID" id="76202293"/>
<sequence length="161" mass="18490">MEIKLPSDPTYRETARLLTESVEAEETYLYLLECERPNETVQTMIQRAESHSYYNTAPSWMEIALRAHHLVYVGQTENPIGRITTHAQGTDDAALFTRLFPPHAVRQLKRCDSRDDALRREALLRQRLNEAIEKLFAYSDLEGDENWFTTIDDSDTAGVVG</sequence>
<dbReference type="RefSeq" id="WP_264556626.1">
    <property type="nucleotide sequence ID" value="NZ_CP109981.1"/>
</dbReference>
<organism evidence="2 3">
    <name type="scientific">Halocatena marina</name>
    <dbReference type="NCBI Taxonomy" id="2934937"/>
    <lineage>
        <taxon>Archaea</taxon>
        <taxon>Methanobacteriati</taxon>
        <taxon>Methanobacteriota</taxon>
        <taxon>Stenosarchaea group</taxon>
        <taxon>Halobacteria</taxon>
        <taxon>Halobacteriales</taxon>
        <taxon>Natronomonadaceae</taxon>
        <taxon>Halocatena</taxon>
    </lineage>
</organism>
<dbReference type="AlphaFoldDB" id="A0ABD5YX80"/>
<name>A0ABD5YX80_9EURY</name>
<dbReference type="InterPro" id="IPR035901">
    <property type="entry name" value="GIY-YIG_endonuc_sf"/>
</dbReference>
<dbReference type="InterPro" id="IPR000305">
    <property type="entry name" value="GIY-YIG_endonuc"/>
</dbReference>
<keyword evidence="3" id="KW-1185">Reference proteome</keyword>
<proteinExistence type="predicted"/>
<feature type="domain" description="GIY-YIG" evidence="1">
    <location>
        <begin position="25"/>
        <end position="134"/>
    </location>
</feature>
<comment type="caution">
    <text evidence="2">The sequence shown here is derived from an EMBL/GenBank/DDBJ whole genome shotgun (WGS) entry which is preliminary data.</text>
</comment>
<evidence type="ECO:0000313" key="3">
    <source>
        <dbReference type="Proteomes" id="UP001596417"/>
    </source>
</evidence>
<dbReference type="Proteomes" id="UP001596417">
    <property type="component" value="Unassembled WGS sequence"/>
</dbReference>